<dbReference type="AlphaFoldDB" id="A0A5C3L037"/>
<feature type="compositionally biased region" description="Basic and acidic residues" evidence="1">
    <location>
        <begin position="449"/>
        <end position="467"/>
    </location>
</feature>
<evidence type="ECO:0000313" key="4">
    <source>
        <dbReference type="Proteomes" id="UP000307440"/>
    </source>
</evidence>
<feature type="region of interest" description="Disordered" evidence="1">
    <location>
        <begin position="426"/>
        <end position="489"/>
    </location>
</feature>
<proteinExistence type="predicted"/>
<dbReference type="PANTHER" id="PTHR35596:SF1">
    <property type="entry name" value="MICROBIAL-TYPE PARG CATALYTIC DOMAIN-CONTAINING PROTEIN"/>
    <property type="match status" value="1"/>
</dbReference>
<feature type="domain" description="Microbial-type PARG catalytic" evidence="2">
    <location>
        <begin position="116"/>
        <end position="234"/>
    </location>
</feature>
<accession>A0A5C3L037</accession>
<dbReference type="InterPro" id="IPR043472">
    <property type="entry name" value="Macro_dom-like"/>
</dbReference>
<evidence type="ECO:0000256" key="1">
    <source>
        <dbReference type="SAM" id="MobiDB-lite"/>
    </source>
</evidence>
<dbReference type="Proteomes" id="UP000307440">
    <property type="component" value="Unassembled WGS sequence"/>
</dbReference>
<dbReference type="NCBIfam" id="TIGR02452">
    <property type="entry name" value="TIGR02452 family protein"/>
    <property type="match status" value="1"/>
</dbReference>
<dbReference type="STRING" id="230819.A0A5C3L037"/>
<feature type="region of interest" description="Disordered" evidence="1">
    <location>
        <begin position="1"/>
        <end position="112"/>
    </location>
</feature>
<name>A0A5C3L037_COPMA</name>
<dbReference type="InterPro" id="IPR012664">
    <property type="entry name" value="CHP02452"/>
</dbReference>
<sequence>MTAVSESEVADNREADAGQIPGPRETPPPSTTPSSHTSRRPSPSPTRDNESGSDSGPKAKRQRSLRDYWGTSSDRDTSDHNRHRSRGSSSRRGKGKGNARQNTSSNSGKEELREIASSTLEAIDAGSYECGGTTYQLKETVDAMIDGTLYFSPDSDLGQWAENAPAAEEGDVSLEKTEFTLVECSTLEGCKTLHALVASLPDHTEGLVDKRVGLLNFASAKKPGGGFINGARAQVWSFLLVVLQLILLKCFCLQEESIARSSTLYASLMIDTAQEFYEIHRKDPHGGYYSHAMIYTPRVQLLRDDAGGWHAPIEVEVVTSPAVNAGVVRRAAEDEDAEELVISSTMKERMARILYLFEKQGIKNLVLGSFGTGVFQNRVQLVCELWVQLLIGEGARFGKSFDRVMFAVLGPPTFKTFQEVVGAAISGAPDSTDGDAQKMDVDGESQVTEEPKEQQEVVVEHKEKEAVSEATETIETTLPGASVEPTGTK</sequence>
<dbReference type="Pfam" id="PF10021">
    <property type="entry name" value="PARG_cat_microb"/>
    <property type="match status" value="2"/>
</dbReference>
<dbReference type="SUPFAM" id="SSF52949">
    <property type="entry name" value="Macro domain-like"/>
    <property type="match status" value="1"/>
</dbReference>
<dbReference type="InterPro" id="IPR019261">
    <property type="entry name" value="PARG_cat_microbial"/>
</dbReference>
<evidence type="ECO:0000259" key="2">
    <source>
        <dbReference type="Pfam" id="PF10021"/>
    </source>
</evidence>
<protein>
    <recommendedName>
        <fullName evidence="2">Microbial-type PARG catalytic domain-containing protein</fullName>
    </recommendedName>
</protein>
<organism evidence="3 4">
    <name type="scientific">Coprinopsis marcescibilis</name>
    <name type="common">Agaric fungus</name>
    <name type="synonym">Psathyrella marcescibilis</name>
    <dbReference type="NCBI Taxonomy" id="230819"/>
    <lineage>
        <taxon>Eukaryota</taxon>
        <taxon>Fungi</taxon>
        <taxon>Dikarya</taxon>
        <taxon>Basidiomycota</taxon>
        <taxon>Agaricomycotina</taxon>
        <taxon>Agaricomycetes</taxon>
        <taxon>Agaricomycetidae</taxon>
        <taxon>Agaricales</taxon>
        <taxon>Agaricineae</taxon>
        <taxon>Psathyrellaceae</taxon>
        <taxon>Coprinopsis</taxon>
    </lineage>
</organism>
<dbReference type="Gene3D" id="3.40.220.10">
    <property type="entry name" value="Leucine Aminopeptidase, subunit E, domain 1"/>
    <property type="match status" value="2"/>
</dbReference>
<reference evidence="3 4" key="1">
    <citation type="journal article" date="2019" name="Nat. Ecol. Evol.">
        <title>Megaphylogeny resolves global patterns of mushroom evolution.</title>
        <authorList>
            <person name="Varga T."/>
            <person name="Krizsan K."/>
            <person name="Foldi C."/>
            <person name="Dima B."/>
            <person name="Sanchez-Garcia M."/>
            <person name="Sanchez-Ramirez S."/>
            <person name="Szollosi G.J."/>
            <person name="Szarkandi J.G."/>
            <person name="Papp V."/>
            <person name="Albert L."/>
            <person name="Andreopoulos W."/>
            <person name="Angelini C."/>
            <person name="Antonin V."/>
            <person name="Barry K.W."/>
            <person name="Bougher N.L."/>
            <person name="Buchanan P."/>
            <person name="Buyck B."/>
            <person name="Bense V."/>
            <person name="Catcheside P."/>
            <person name="Chovatia M."/>
            <person name="Cooper J."/>
            <person name="Damon W."/>
            <person name="Desjardin D."/>
            <person name="Finy P."/>
            <person name="Geml J."/>
            <person name="Haridas S."/>
            <person name="Hughes K."/>
            <person name="Justo A."/>
            <person name="Karasinski D."/>
            <person name="Kautmanova I."/>
            <person name="Kiss B."/>
            <person name="Kocsube S."/>
            <person name="Kotiranta H."/>
            <person name="LaButti K.M."/>
            <person name="Lechner B.E."/>
            <person name="Liimatainen K."/>
            <person name="Lipzen A."/>
            <person name="Lukacs Z."/>
            <person name="Mihaltcheva S."/>
            <person name="Morgado L.N."/>
            <person name="Niskanen T."/>
            <person name="Noordeloos M.E."/>
            <person name="Ohm R.A."/>
            <person name="Ortiz-Santana B."/>
            <person name="Ovrebo C."/>
            <person name="Racz N."/>
            <person name="Riley R."/>
            <person name="Savchenko A."/>
            <person name="Shiryaev A."/>
            <person name="Soop K."/>
            <person name="Spirin V."/>
            <person name="Szebenyi C."/>
            <person name="Tomsovsky M."/>
            <person name="Tulloss R.E."/>
            <person name="Uehling J."/>
            <person name="Grigoriev I.V."/>
            <person name="Vagvolgyi C."/>
            <person name="Papp T."/>
            <person name="Martin F.M."/>
            <person name="Miettinen O."/>
            <person name="Hibbett D.S."/>
            <person name="Nagy L.G."/>
        </authorList>
    </citation>
    <scope>NUCLEOTIDE SEQUENCE [LARGE SCALE GENOMIC DNA]</scope>
    <source>
        <strain evidence="3 4">CBS 121175</strain>
    </source>
</reference>
<feature type="compositionally biased region" description="Basic residues" evidence="1">
    <location>
        <begin position="81"/>
        <end position="97"/>
    </location>
</feature>
<feature type="domain" description="Microbial-type PARG catalytic" evidence="2">
    <location>
        <begin position="254"/>
        <end position="304"/>
    </location>
</feature>
<dbReference type="OrthoDB" id="9985428at2759"/>
<evidence type="ECO:0000313" key="3">
    <source>
        <dbReference type="EMBL" id="TFK26269.1"/>
    </source>
</evidence>
<keyword evidence="4" id="KW-1185">Reference proteome</keyword>
<dbReference type="EMBL" id="ML210176">
    <property type="protein sequence ID" value="TFK26269.1"/>
    <property type="molecule type" value="Genomic_DNA"/>
</dbReference>
<gene>
    <name evidence="3" type="ORF">FA15DRAFT_297969</name>
</gene>
<dbReference type="PANTHER" id="PTHR35596">
    <property type="entry name" value="DUF2263 DOMAIN-CONTAINING PROTEIN"/>
    <property type="match status" value="1"/>
</dbReference>